<dbReference type="RefSeq" id="WP_264654126.1">
    <property type="nucleotide sequence ID" value="NZ_JAOQNN010000003.1"/>
</dbReference>
<sequence>MFNSKKFFTLCATSIAGFSAVASIAPVSVFADAAKNGETVVTYDGAPQPAEWGLSVPATVKLDKEASTNSTNKFAYSNSKIAIVSQDGSEFEDSNKDRTFTVNGTSANIDAANNNMLLKGADNSTVRMLAHVYNQGTAANSNWDMQSSNANADNLHNIDITSSKDGNSTKKTERNIQFGGDVALMTAHTNYSNTISWTANEKTS</sequence>
<gene>
    <name evidence="2" type="ORF">M2256_002779</name>
</gene>
<protein>
    <recommendedName>
        <fullName evidence="4">WxL domain-containing protein</fullName>
    </recommendedName>
</protein>
<reference evidence="2" key="1">
    <citation type="submission" date="2023-08" db="EMBL/GenBank/DDBJ databases">
        <title>Genomic analyses of the natural microbiome of Caenorhabditis elegans.</title>
        <authorList>
            <person name="Samuel B."/>
        </authorList>
    </citation>
    <scope>NUCLEOTIDE SEQUENCE</scope>
    <source>
        <strain evidence="2">BIGb0220</strain>
    </source>
</reference>
<evidence type="ECO:0000313" key="3">
    <source>
        <dbReference type="Proteomes" id="UP001207687"/>
    </source>
</evidence>
<evidence type="ECO:0000313" key="2">
    <source>
        <dbReference type="EMBL" id="MCW2282234.1"/>
    </source>
</evidence>
<feature type="chain" id="PRO_5043375158" description="WxL domain-containing protein" evidence="1">
    <location>
        <begin position="25"/>
        <end position="204"/>
    </location>
</feature>
<evidence type="ECO:0008006" key="4">
    <source>
        <dbReference type="Google" id="ProtNLM"/>
    </source>
</evidence>
<comment type="caution">
    <text evidence="2">The sequence shown here is derived from an EMBL/GenBank/DDBJ whole genome shotgun (WGS) entry which is preliminary data.</text>
</comment>
<dbReference type="EMBL" id="JAOQNN010000003">
    <property type="protein sequence ID" value="MCW2282234.1"/>
    <property type="molecule type" value="Genomic_DNA"/>
</dbReference>
<accession>A0AAW5TXA0</accession>
<keyword evidence="1" id="KW-0732">Signal</keyword>
<organism evidence="2 3">
    <name type="scientific">Lactococcus lactis</name>
    <dbReference type="NCBI Taxonomy" id="1358"/>
    <lineage>
        <taxon>Bacteria</taxon>
        <taxon>Bacillati</taxon>
        <taxon>Bacillota</taxon>
        <taxon>Bacilli</taxon>
        <taxon>Lactobacillales</taxon>
        <taxon>Streptococcaceae</taxon>
        <taxon>Lactococcus</taxon>
    </lineage>
</organism>
<dbReference type="AlphaFoldDB" id="A0AAW5TXA0"/>
<evidence type="ECO:0000256" key="1">
    <source>
        <dbReference type="SAM" id="SignalP"/>
    </source>
</evidence>
<dbReference type="Proteomes" id="UP001207687">
    <property type="component" value="Unassembled WGS sequence"/>
</dbReference>
<proteinExistence type="predicted"/>
<name>A0AAW5TXA0_9LACT</name>
<feature type="signal peptide" evidence="1">
    <location>
        <begin position="1"/>
        <end position="24"/>
    </location>
</feature>